<name>A0A916VYN5_9HYPH</name>
<evidence type="ECO:0000313" key="2">
    <source>
        <dbReference type="Proteomes" id="UP000636264"/>
    </source>
</evidence>
<comment type="caution">
    <text evidence="1">The sequence shown here is derived from an EMBL/GenBank/DDBJ whole genome shotgun (WGS) entry which is preliminary data.</text>
</comment>
<protein>
    <recommendedName>
        <fullName evidence="3">D-glucuronyl C5-epimerase C-terminal domain-containing protein</fullName>
    </recommendedName>
</protein>
<organism evidence="1 2">
    <name type="scientific">Nitratireductor aestuarii</name>
    <dbReference type="NCBI Taxonomy" id="1735103"/>
    <lineage>
        <taxon>Bacteria</taxon>
        <taxon>Pseudomonadati</taxon>
        <taxon>Pseudomonadota</taxon>
        <taxon>Alphaproteobacteria</taxon>
        <taxon>Hyphomicrobiales</taxon>
        <taxon>Phyllobacteriaceae</taxon>
        <taxon>Nitratireductor</taxon>
    </lineage>
</organism>
<accession>A0A916VYN5</accession>
<dbReference type="AlphaFoldDB" id="A0A916VYN5"/>
<dbReference type="Proteomes" id="UP000636264">
    <property type="component" value="Unassembled WGS sequence"/>
</dbReference>
<dbReference type="InterPro" id="IPR008928">
    <property type="entry name" value="6-hairpin_glycosidase_sf"/>
</dbReference>
<gene>
    <name evidence="1" type="ORF">GCM10011385_02500</name>
</gene>
<reference evidence="1" key="1">
    <citation type="journal article" date="2014" name="Int. J. Syst. Evol. Microbiol.">
        <title>Complete genome sequence of Corynebacterium casei LMG S-19264T (=DSM 44701T), isolated from a smear-ripened cheese.</title>
        <authorList>
            <consortium name="US DOE Joint Genome Institute (JGI-PGF)"/>
            <person name="Walter F."/>
            <person name="Albersmeier A."/>
            <person name="Kalinowski J."/>
            <person name="Ruckert C."/>
        </authorList>
    </citation>
    <scope>NUCLEOTIDE SEQUENCE</scope>
    <source>
        <strain evidence="1">CGMCC 1.15320</strain>
    </source>
</reference>
<reference evidence="1" key="2">
    <citation type="submission" date="2020-09" db="EMBL/GenBank/DDBJ databases">
        <authorList>
            <person name="Sun Q."/>
            <person name="Zhou Y."/>
        </authorList>
    </citation>
    <scope>NUCLEOTIDE SEQUENCE</scope>
    <source>
        <strain evidence="1">CGMCC 1.15320</strain>
    </source>
</reference>
<evidence type="ECO:0008006" key="3">
    <source>
        <dbReference type="Google" id="ProtNLM"/>
    </source>
</evidence>
<dbReference type="GO" id="GO:0005975">
    <property type="term" value="P:carbohydrate metabolic process"/>
    <property type="evidence" value="ECO:0007669"/>
    <property type="project" value="InterPro"/>
</dbReference>
<keyword evidence="2" id="KW-1185">Reference proteome</keyword>
<dbReference type="RefSeq" id="WP_188719108.1">
    <property type="nucleotide sequence ID" value="NZ_BMIF01000001.1"/>
</dbReference>
<dbReference type="SUPFAM" id="SSF48208">
    <property type="entry name" value="Six-hairpin glycosidases"/>
    <property type="match status" value="1"/>
</dbReference>
<sequence length="354" mass="40935">MLYWLIIAATWLVPVGGVQAAEKPKLDLAIVDQVMTLVPSAPSTWEPKTFLDIAYPWPESYIERFAQPYNSYTFARNSAAIVQRLRQGGDERLFARMAAYLDFVAKNYIIENEGCYYVTNEFEYGYLWSKFDYGFRGAFMNNVTAYGYLHLYDATKNADYLATAERLLRSTAFCETREVKLHSVDSNGYFWLNEYVFQMPEKDEPLFAHLGFEKGDDGWWRARVYNGHIHAMLAFLKHKSLTGSSEFDEVVEASIDTMRHYLPQQTYERRYFSYMVEMPSHADYGQHRAAHLARGLCDMTGDSSLCDTAAQMTEFYEATVAENDEKIRAEALAEARDYIAQWREANRGSYLLSR</sequence>
<dbReference type="EMBL" id="BMIF01000001">
    <property type="protein sequence ID" value="GGA52670.1"/>
    <property type="molecule type" value="Genomic_DNA"/>
</dbReference>
<proteinExistence type="predicted"/>
<evidence type="ECO:0000313" key="1">
    <source>
        <dbReference type="EMBL" id="GGA52670.1"/>
    </source>
</evidence>